<gene>
    <name evidence="1" type="ordered locus">Hlac_0286</name>
</gene>
<dbReference type="EMBL" id="CP001365">
    <property type="protein sequence ID" value="ACM55891.1"/>
    <property type="molecule type" value="Genomic_DNA"/>
</dbReference>
<proteinExistence type="predicted"/>
<sequence length="151" mass="15717">MTNSPTVRPTATFIPVTVVVPNMSCPRCDADVVAFAVPAAIRDHAPAAETAICTRCLRTFPAAEAGAVGAIEDAPDLSAIDPAFPAGEGGVALALACGHLESLALNRASIEALVEHAERSGADAFAFFERLDVPDAAFDLERRRSALLDMV</sequence>
<dbReference type="HOGENOM" id="CLU_152338_0_0_2"/>
<dbReference type="Pfam" id="PF19792">
    <property type="entry name" value="DUF6276"/>
    <property type="match status" value="1"/>
</dbReference>
<organism evidence="1 2">
    <name type="scientific">Halorubrum lacusprofundi (strain ATCC 49239 / DSM 5036 / JCM 8891 / ACAM 34)</name>
    <dbReference type="NCBI Taxonomy" id="416348"/>
    <lineage>
        <taxon>Archaea</taxon>
        <taxon>Methanobacteriati</taxon>
        <taxon>Methanobacteriota</taxon>
        <taxon>Stenosarchaea group</taxon>
        <taxon>Halobacteria</taxon>
        <taxon>Halobacteriales</taxon>
        <taxon>Haloferacaceae</taxon>
        <taxon>Halorubrum</taxon>
    </lineage>
</organism>
<name>B9LS46_HALLT</name>
<dbReference type="Proteomes" id="UP000000740">
    <property type="component" value="Chromosome 1"/>
</dbReference>
<protein>
    <recommendedName>
        <fullName evidence="3">Small CPxCG-related zinc finger protein</fullName>
    </recommendedName>
</protein>
<evidence type="ECO:0008006" key="3">
    <source>
        <dbReference type="Google" id="ProtNLM"/>
    </source>
</evidence>
<dbReference type="eggNOG" id="arCOG04757">
    <property type="taxonomic scope" value="Archaea"/>
</dbReference>
<dbReference type="InterPro" id="IPR046243">
    <property type="entry name" value="DUF6276"/>
</dbReference>
<dbReference type="KEGG" id="hla:Hlac_0286"/>
<accession>B9LS46</accession>
<keyword evidence="2" id="KW-1185">Reference proteome</keyword>
<reference evidence="1 2" key="1">
    <citation type="journal article" date="2016" name="Stand. Genomic Sci.">
        <title>Complete genome sequence of the Antarctic Halorubrum lacusprofundi type strain ACAM 34.</title>
        <authorList>
            <person name="Anderson I.J."/>
            <person name="DasSarma P."/>
            <person name="Lucas S."/>
            <person name="Copeland A."/>
            <person name="Lapidus A."/>
            <person name="Del Rio T.G."/>
            <person name="Tice H."/>
            <person name="Dalin E."/>
            <person name="Bruce D.C."/>
            <person name="Goodwin L."/>
            <person name="Pitluck S."/>
            <person name="Sims D."/>
            <person name="Brettin T.S."/>
            <person name="Detter J.C."/>
            <person name="Han C.S."/>
            <person name="Larimer F."/>
            <person name="Hauser L."/>
            <person name="Land M."/>
            <person name="Ivanova N."/>
            <person name="Richardson P."/>
            <person name="Cavicchioli R."/>
            <person name="DasSarma S."/>
            <person name="Woese C.R."/>
            <person name="Kyrpides N.C."/>
        </authorList>
    </citation>
    <scope>NUCLEOTIDE SEQUENCE [LARGE SCALE GENOMIC DNA]</scope>
    <source>
        <strain evidence="2">ATCC 49239 / DSM 5036 / JCM 8891 / ACAM 34</strain>
    </source>
</reference>
<evidence type="ECO:0000313" key="2">
    <source>
        <dbReference type="Proteomes" id="UP000000740"/>
    </source>
</evidence>
<dbReference type="AlphaFoldDB" id="B9LS46"/>
<evidence type="ECO:0000313" key="1">
    <source>
        <dbReference type="EMBL" id="ACM55891.1"/>
    </source>
</evidence>